<accession>B8ICP8</accession>
<dbReference type="AlphaFoldDB" id="B8ICP8"/>
<dbReference type="OrthoDB" id="9800596at2"/>
<keyword evidence="1" id="KW-0489">Methyltransferase</keyword>
<dbReference type="GO" id="GO:0008757">
    <property type="term" value="F:S-adenosylmethionine-dependent methyltransferase activity"/>
    <property type="evidence" value="ECO:0007669"/>
    <property type="project" value="UniProtKB-ARBA"/>
</dbReference>
<dbReference type="RefSeq" id="WP_015929139.1">
    <property type="nucleotide sequence ID" value="NC_011894.1"/>
</dbReference>
<dbReference type="PANTHER" id="PTHR12829">
    <property type="entry name" value="N6-ADENOSINE-METHYLTRANSFERASE"/>
    <property type="match status" value="1"/>
</dbReference>
<evidence type="ECO:0000256" key="1">
    <source>
        <dbReference type="ARBA" id="ARBA00022603"/>
    </source>
</evidence>
<dbReference type="EMBL" id="CP001349">
    <property type="protein sequence ID" value="ACL57459.1"/>
    <property type="molecule type" value="Genomic_DNA"/>
</dbReference>
<dbReference type="eggNOG" id="COG4725">
    <property type="taxonomic scope" value="Bacteria"/>
</dbReference>
<evidence type="ECO:0000313" key="5">
    <source>
        <dbReference type="EMBL" id="ACL57459.1"/>
    </source>
</evidence>
<keyword evidence="3" id="KW-0949">S-adenosyl-L-methionine</keyword>
<dbReference type="GO" id="GO:0032259">
    <property type="term" value="P:methylation"/>
    <property type="evidence" value="ECO:0007669"/>
    <property type="project" value="UniProtKB-KW"/>
</dbReference>
<dbReference type="PROSITE" id="PS51143">
    <property type="entry name" value="MT_A70"/>
    <property type="match status" value="1"/>
</dbReference>
<name>B8ICP8_METNO</name>
<reference evidence="5 6" key="1">
    <citation type="submission" date="2009-01" db="EMBL/GenBank/DDBJ databases">
        <title>Complete sequence of chromosome of Methylobacterium nodulans ORS 2060.</title>
        <authorList>
            <consortium name="US DOE Joint Genome Institute"/>
            <person name="Lucas S."/>
            <person name="Copeland A."/>
            <person name="Lapidus A."/>
            <person name="Glavina del Rio T."/>
            <person name="Dalin E."/>
            <person name="Tice H."/>
            <person name="Bruce D."/>
            <person name="Goodwin L."/>
            <person name="Pitluck S."/>
            <person name="Sims D."/>
            <person name="Brettin T."/>
            <person name="Detter J.C."/>
            <person name="Han C."/>
            <person name="Larimer F."/>
            <person name="Land M."/>
            <person name="Hauser L."/>
            <person name="Kyrpides N."/>
            <person name="Ivanova N."/>
            <person name="Marx C.J."/>
            <person name="Richardson P."/>
        </authorList>
    </citation>
    <scope>NUCLEOTIDE SEQUENCE [LARGE SCALE GENOMIC DNA]</scope>
    <source>
        <strain evidence="6">LMG 21967 / CNCM I-2342 / ORS 2060</strain>
    </source>
</reference>
<sequence length="188" mass="21276">MFDWPFGDLRPLSYSMLMVDPPWSYDLWSEKGMRKSAMAQYACMSDEAICALPVGQLARGDAVLWLWATGPKLDVALRVMAAWGFRYRTFGTWDKQRWGTGYIMRSVAEPFLIGTLGRPVFDGRSIPNIIRGGARQHSRKPEEAYAIAERLVPAAYRCELFSRQSRTGWATWGDEAGRFDAPVLQAAE</sequence>
<proteinExistence type="inferred from homology"/>
<keyword evidence="2" id="KW-0808">Transferase</keyword>
<organism evidence="5 6">
    <name type="scientific">Methylobacterium nodulans (strain LMG 21967 / CNCM I-2342 / ORS 2060)</name>
    <dbReference type="NCBI Taxonomy" id="460265"/>
    <lineage>
        <taxon>Bacteria</taxon>
        <taxon>Pseudomonadati</taxon>
        <taxon>Pseudomonadota</taxon>
        <taxon>Alphaproteobacteria</taxon>
        <taxon>Hyphomicrobiales</taxon>
        <taxon>Methylobacteriaceae</taxon>
        <taxon>Methylobacterium</taxon>
    </lineage>
</organism>
<evidence type="ECO:0000256" key="2">
    <source>
        <dbReference type="ARBA" id="ARBA00022679"/>
    </source>
</evidence>
<dbReference type="REBASE" id="19912">
    <property type="entry name" value="M.MnoORSORF2489P"/>
</dbReference>
<protein>
    <submittedName>
        <fullName evidence="5">MT-A70 family protein</fullName>
    </submittedName>
</protein>
<comment type="similarity">
    <text evidence="4">Belongs to the MT-A70-like family.</text>
</comment>
<dbReference type="InterPro" id="IPR007757">
    <property type="entry name" value="MT-A70-like"/>
</dbReference>
<dbReference type="HOGENOM" id="CLU_018702_2_1_5"/>
<keyword evidence="6" id="KW-1185">Reference proteome</keyword>
<dbReference type="Pfam" id="PF05063">
    <property type="entry name" value="MT-A70"/>
    <property type="match status" value="1"/>
</dbReference>
<evidence type="ECO:0000313" key="6">
    <source>
        <dbReference type="Proteomes" id="UP000008207"/>
    </source>
</evidence>
<dbReference type="GO" id="GO:0008173">
    <property type="term" value="F:RNA methyltransferase activity"/>
    <property type="evidence" value="ECO:0007669"/>
    <property type="project" value="UniProtKB-ARBA"/>
</dbReference>
<dbReference type="KEGG" id="mno:Mnod_2489"/>
<dbReference type="PANTHER" id="PTHR12829:SF7">
    <property type="entry name" value="N6-ADENOSINE-METHYLTRANSFERASE CATALYTIC SUBUNIT"/>
    <property type="match status" value="1"/>
</dbReference>
<gene>
    <name evidence="5" type="ordered locus">Mnod_2489</name>
</gene>
<dbReference type="Proteomes" id="UP000008207">
    <property type="component" value="Chromosome"/>
</dbReference>
<dbReference type="STRING" id="460265.Mnod_2489"/>
<evidence type="ECO:0000256" key="3">
    <source>
        <dbReference type="ARBA" id="ARBA00022691"/>
    </source>
</evidence>
<evidence type="ECO:0000256" key="4">
    <source>
        <dbReference type="PROSITE-ProRule" id="PRU00489"/>
    </source>
</evidence>